<dbReference type="Proteomes" id="UP000192247">
    <property type="component" value="Unassembled WGS sequence"/>
</dbReference>
<feature type="non-terminal residue" evidence="2">
    <location>
        <position position="219"/>
    </location>
</feature>
<evidence type="ECO:0000313" key="3">
    <source>
        <dbReference type="Proteomes" id="UP000192247"/>
    </source>
</evidence>
<feature type="non-terminal residue" evidence="2">
    <location>
        <position position="1"/>
    </location>
</feature>
<name>A0A1V9XBY1_9ACAR</name>
<evidence type="ECO:0000313" key="2">
    <source>
        <dbReference type="EMBL" id="OQR71044.1"/>
    </source>
</evidence>
<organism evidence="2 3">
    <name type="scientific">Tropilaelaps mercedesae</name>
    <dbReference type="NCBI Taxonomy" id="418985"/>
    <lineage>
        <taxon>Eukaryota</taxon>
        <taxon>Metazoa</taxon>
        <taxon>Ecdysozoa</taxon>
        <taxon>Arthropoda</taxon>
        <taxon>Chelicerata</taxon>
        <taxon>Arachnida</taxon>
        <taxon>Acari</taxon>
        <taxon>Parasitiformes</taxon>
        <taxon>Mesostigmata</taxon>
        <taxon>Gamasina</taxon>
        <taxon>Dermanyssoidea</taxon>
        <taxon>Laelapidae</taxon>
        <taxon>Tropilaelaps</taxon>
    </lineage>
</organism>
<reference evidence="2 3" key="1">
    <citation type="journal article" date="2017" name="Gigascience">
        <title>Draft genome of the honey bee ectoparasitic mite, Tropilaelaps mercedesae, is shaped by the parasitic life history.</title>
        <authorList>
            <person name="Dong X."/>
            <person name="Armstrong S.D."/>
            <person name="Xia D."/>
            <person name="Makepeace B.L."/>
            <person name="Darby A.C."/>
            <person name="Kadowaki T."/>
        </authorList>
    </citation>
    <scope>NUCLEOTIDE SEQUENCE [LARGE SCALE GENOMIC DNA]</scope>
    <source>
        <strain evidence="2">Wuxi-XJTLU</strain>
    </source>
</reference>
<feature type="region of interest" description="Disordered" evidence="1">
    <location>
        <begin position="186"/>
        <end position="219"/>
    </location>
</feature>
<dbReference type="AlphaFoldDB" id="A0A1V9XBY1"/>
<accession>A0A1V9XBY1</accession>
<dbReference type="EMBL" id="MNPL01015521">
    <property type="protein sequence ID" value="OQR71044.1"/>
    <property type="molecule type" value="Genomic_DNA"/>
</dbReference>
<evidence type="ECO:0000256" key="1">
    <source>
        <dbReference type="SAM" id="MobiDB-lite"/>
    </source>
</evidence>
<keyword evidence="3" id="KW-1185">Reference proteome</keyword>
<dbReference type="InParanoid" id="A0A1V9XBY1"/>
<protein>
    <submittedName>
        <fullName evidence="2">Uncharacterized protein</fullName>
    </submittedName>
</protein>
<gene>
    <name evidence="2" type="ORF">BIW11_04046</name>
</gene>
<feature type="compositionally biased region" description="Polar residues" evidence="1">
    <location>
        <begin position="188"/>
        <end position="199"/>
    </location>
</feature>
<comment type="caution">
    <text evidence="2">The sequence shown here is derived from an EMBL/GenBank/DDBJ whole genome shotgun (WGS) entry which is preliminary data.</text>
</comment>
<proteinExistence type="predicted"/>
<sequence>ASGSAAHHQSAFDKGAQQSAVSLGQGSFGYDHGAQALKYFGNKESSGSRESYSYDATNAYNQGAGSFSHSGSFGNVANLAAGFGQQFPQAGLTRLGPHAPGTVPVPGIVSGAVPISSIHHLPQTPAAVFSSVAGSHQQNLLLTGHAQGQGSWAYTQGHSSVKVSENKETFANKESFGHESMAGHATGAVQSAHAQNSQAGHYDKGHRLSNANHGTAVLG</sequence>